<keyword evidence="3" id="KW-1185">Reference proteome</keyword>
<feature type="transmembrane region" description="Helical" evidence="1">
    <location>
        <begin position="34"/>
        <end position="66"/>
    </location>
</feature>
<name>A0A133VHW5_9EURY</name>
<keyword evidence="1" id="KW-0812">Transmembrane</keyword>
<evidence type="ECO:0000313" key="2">
    <source>
        <dbReference type="EMBL" id="KXB06028.1"/>
    </source>
</evidence>
<keyword evidence="1" id="KW-1133">Transmembrane helix</keyword>
<evidence type="ECO:0000256" key="1">
    <source>
        <dbReference type="SAM" id="Phobius"/>
    </source>
</evidence>
<dbReference type="Proteomes" id="UP000070491">
    <property type="component" value="Unassembled WGS sequence"/>
</dbReference>
<dbReference type="AlphaFoldDB" id="A0A133VHW5"/>
<sequence>MLPTPILIEIILLIGVSGWIYVKTNATIMNVISFYAVLIGTILISASVLGFFGTLTTFSIGLGLILSKGVTELIST</sequence>
<reference evidence="2 3" key="1">
    <citation type="journal article" date="2016" name="Sci. Rep.">
        <title>Metabolic traits of an uncultured archaeal lineage -MSBL1- from brine pools of the Red Sea.</title>
        <authorList>
            <person name="Mwirichia R."/>
            <person name="Alam I."/>
            <person name="Rashid M."/>
            <person name="Vinu M."/>
            <person name="Ba-Alawi W."/>
            <person name="Anthony Kamau A."/>
            <person name="Kamanda Ngugi D."/>
            <person name="Goker M."/>
            <person name="Klenk H.P."/>
            <person name="Bajic V."/>
            <person name="Stingl U."/>
        </authorList>
    </citation>
    <scope>NUCLEOTIDE SEQUENCE [LARGE SCALE GENOMIC DNA]</scope>
    <source>
        <strain evidence="2">SCGC-AAA382F02</strain>
    </source>
</reference>
<gene>
    <name evidence="2" type="ORF">AKJ53_01505</name>
</gene>
<protein>
    <submittedName>
        <fullName evidence="2">Uncharacterized protein</fullName>
    </submittedName>
</protein>
<proteinExistence type="predicted"/>
<accession>A0A133VHW5</accession>
<organism evidence="2 3">
    <name type="scientific">candidate division MSBL1 archaeon SCGC-AAA382F02</name>
    <dbReference type="NCBI Taxonomy" id="1698282"/>
    <lineage>
        <taxon>Archaea</taxon>
        <taxon>Methanobacteriati</taxon>
        <taxon>Methanobacteriota</taxon>
        <taxon>candidate division MSBL1</taxon>
    </lineage>
</organism>
<keyword evidence="1" id="KW-0472">Membrane</keyword>
<feature type="transmembrane region" description="Helical" evidence="1">
    <location>
        <begin position="6"/>
        <end position="22"/>
    </location>
</feature>
<comment type="caution">
    <text evidence="2">The sequence shown here is derived from an EMBL/GenBank/DDBJ whole genome shotgun (WGS) entry which is preliminary data.</text>
</comment>
<evidence type="ECO:0000313" key="3">
    <source>
        <dbReference type="Proteomes" id="UP000070491"/>
    </source>
</evidence>
<dbReference type="EMBL" id="LHYG01000018">
    <property type="protein sequence ID" value="KXB06028.1"/>
    <property type="molecule type" value="Genomic_DNA"/>
</dbReference>